<organism evidence="8 9">
    <name type="scientific">Cucurbita moschata</name>
    <name type="common">Winter crookneck squash</name>
    <name type="synonym">Cucurbita pepo var. moschata</name>
    <dbReference type="NCBI Taxonomy" id="3662"/>
    <lineage>
        <taxon>Eukaryota</taxon>
        <taxon>Viridiplantae</taxon>
        <taxon>Streptophyta</taxon>
        <taxon>Embryophyta</taxon>
        <taxon>Tracheophyta</taxon>
        <taxon>Spermatophyta</taxon>
        <taxon>Magnoliopsida</taxon>
        <taxon>eudicotyledons</taxon>
        <taxon>Gunneridae</taxon>
        <taxon>Pentapetalae</taxon>
        <taxon>rosids</taxon>
        <taxon>fabids</taxon>
        <taxon>Cucurbitales</taxon>
        <taxon>Cucurbitaceae</taxon>
        <taxon>Cucurbiteae</taxon>
        <taxon>Cucurbita</taxon>
    </lineage>
</organism>
<dbReference type="PROSITE" id="PS50888">
    <property type="entry name" value="BHLH"/>
    <property type="match status" value="1"/>
</dbReference>
<dbReference type="GO" id="GO:0005634">
    <property type="term" value="C:nucleus"/>
    <property type="evidence" value="ECO:0007669"/>
    <property type="project" value="UniProtKB-SubCell"/>
</dbReference>
<evidence type="ECO:0000256" key="3">
    <source>
        <dbReference type="ARBA" id="ARBA00023125"/>
    </source>
</evidence>
<dbReference type="SUPFAM" id="SSF47459">
    <property type="entry name" value="HLH, helix-loop-helix DNA-binding domain"/>
    <property type="match status" value="1"/>
</dbReference>
<dbReference type="CDD" id="cd14686">
    <property type="entry name" value="bZIP"/>
    <property type="match status" value="1"/>
</dbReference>
<dbReference type="Gene3D" id="1.20.5.1000">
    <property type="entry name" value="arf6 gtpase in complex with a specific effector, jip4"/>
    <property type="match status" value="1"/>
</dbReference>
<dbReference type="GO" id="GO:0006879">
    <property type="term" value="P:intracellular iron ion homeostasis"/>
    <property type="evidence" value="ECO:0007669"/>
    <property type="project" value="InterPro"/>
</dbReference>
<evidence type="ECO:0000256" key="1">
    <source>
        <dbReference type="ARBA" id="ARBA00004123"/>
    </source>
</evidence>
<keyword evidence="8" id="KW-1185">Reference proteome</keyword>
<dbReference type="Gene3D" id="4.10.280.10">
    <property type="entry name" value="Helix-loop-helix DNA-binding domain"/>
    <property type="match status" value="1"/>
</dbReference>
<dbReference type="GeneID" id="111451848"/>
<dbReference type="InterPro" id="IPR036638">
    <property type="entry name" value="HLH_DNA-bd_sf"/>
</dbReference>
<dbReference type="AlphaFoldDB" id="A0A6J1G8R0"/>
<keyword evidence="2" id="KW-0805">Transcription regulation</keyword>
<comment type="subcellular location">
    <subcellularLocation>
        <location evidence="1">Nucleus</location>
    </subcellularLocation>
</comment>
<name>A0A6J1G8R0_CUCMO</name>
<dbReference type="PANTHER" id="PTHR46133">
    <property type="entry name" value="BHLH TRANSCRIPTION FACTOR"/>
    <property type="match status" value="1"/>
</dbReference>
<dbReference type="GO" id="GO:0000976">
    <property type="term" value="F:transcription cis-regulatory region binding"/>
    <property type="evidence" value="ECO:0007669"/>
    <property type="project" value="UniProtKB-ARBA"/>
</dbReference>
<dbReference type="GO" id="GO:0046983">
    <property type="term" value="F:protein dimerization activity"/>
    <property type="evidence" value="ECO:0007669"/>
    <property type="project" value="InterPro"/>
</dbReference>
<dbReference type="InterPro" id="IPR044818">
    <property type="entry name" value="ILR3-like"/>
</dbReference>
<protein>
    <submittedName>
        <fullName evidence="9">Transcription factor ILR3-like</fullName>
    </submittedName>
</protein>
<dbReference type="FunFam" id="4.10.280.10:FF:000104">
    <property type="entry name" value="Transcription factor bHLH34"/>
    <property type="match status" value="1"/>
</dbReference>
<evidence type="ECO:0000259" key="7">
    <source>
        <dbReference type="PROSITE" id="PS50888"/>
    </source>
</evidence>
<keyword evidence="3" id="KW-0238">DNA-binding</keyword>
<accession>A0A6J1G8R0</accession>
<dbReference type="PANTHER" id="PTHR46133:SF28">
    <property type="entry name" value="BHLH TRANSCRIPTION FACTOR"/>
    <property type="match status" value="1"/>
</dbReference>
<keyword evidence="4" id="KW-0804">Transcription</keyword>
<evidence type="ECO:0000256" key="2">
    <source>
        <dbReference type="ARBA" id="ARBA00023015"/>
    </source>
</evidence>
<dbReference type="Proteomes" id="UP000504609">
    <property type="component" value="Unplaced"/>
</dbReference>
<dbReference type="InterPro" id="IPR011598">
    <property type="entry name" value="bHLH_dom"/>
</dbReference>
<dbReference type="RefSeq" id="XP_022948203.1">
    <property type="nucleotide sequence ID" value="XM_023092435.1"/>
</dbReference>
<dbReference type="GO" id="GO:0003700">
    <property type="term" value="F:DNA-binding transcription factor activity"/>
    <property type="evidence" value="ECO:0007669"/>
    <property type="project" value="InterPro"/>
</dbReference>
<evidence type="ECO:0000313" key="8">
    <source>
        <dbReference type="Proteomes" id="UP000504609"/>
    </source>
</evidence>
<evidence type="ECO:0000256" key="5">
    <source>
        <dbReference type="ARBA" id="ARBA00023242"/>
    </source>
</evidence>
<evidence type="ECO:0000256" key="6">
    <source>
        <dbReference type="SAM" id="Coils"/>
    </source>
</evidence>
<dbReference type="Pfam" id="PF00010">
    <property type="entry name" value="HLH"/>
    <property type="match status" value="1"/>
</dbReference>
<dbReference type="KEGG" id="cmos:111451848"/>
<sequence length="242" mass="26702">MDYSAGNWNWLFDYSTMDDLAVAAAAAGNFSPPQSVGFSWSNPSINFSSKDSLEVDCSYGDLDGLQEVGRKRPKTETGAVASSTKACREKLRRDKLNESFLELAAVLEPGKPPKTDKVAILSDAIRMVTDLQTATQKLKQSKEDLKAKIKELKVEKNELRDEKQRLRAEKEKLELQIKGVNTRAADIHRRPPTLSPAFTAQGQAAGHKLMPLIGYPGIAMWQFLPPAAVDISQDHVLRPPVA</sequence>
<reference evidence="9" key="1">
    <citation type="submission" date="2025-08" db="UniProtKB">
        <authorList>
            <consortium name="RefSeq"/>
        </authorList>
    </citation>
    <scope>IDENTIFICATION</scope>
    <source>
        <tissue evidence="9">Young leaves</tissue>
    </source>
</reference>
<dbReference type="CDD" id="cd11446">
    <property type="entry name" value="bHLH_AtILR3_like"/>
    <property type="match status" value="1"/>
</dbReference>
<gene>
    <name evidence="9" type="primary">LOC111451848</name>
</gene>
<feature type="coiled-coil region" evidence="6">
    <location>
        <begin position="128"/>
        <end position="183"/>
    </location>
</feature>
<keyword evidence="6" id="KW-0175">Coiled coil</keyword>
<keyword evidence="5" id="KW-0539">Nucleus</keyword>
<dbReference type="SMART" id="SM00353">
    <property type="entry name" value="HLH"/>
    <property type="match status" value="1"/>
</dbReference>
<evidence type="ECO:0000256" key="4">
    <source>
        <dbReference type="ARBA" id="ARBA00023163"/>
    </source>
</evidence>
<evidence type="ECO:0000313" key="9">
    <source>
        <dbReference type="RefSeq" id="XP_022948203.1"/>
    </source>
</evidence>
<feature type="domain" description="BHLH" evidence="7">
    <location>
        <begin position="80"/>
        <end position="131"/>
    </location>
</feature>
<proteinExistence type="predicted"/>